<dbReference type="PANTHER" id="PTHR12346">
    <property type="entry name" value="SIN3B-RELATED"/>
    <property type="match status" value="1"/>
</dbReference>
<dbReference type="InterPro" id="IPR036600">
    <property type="entry name" value="PAH_sf"/>
</dbReference>
<evidence type="ECO:0000259" key="5">
    <source>
        <dbReference type="SMART" id="SM00761"/>
    </source>
</evidence>
<dbReference type="VEuPathDB" id="MicrosporidiaDB:AEWD_110130"/>
<comment type="subcellular location">
    <subcellularLocation>
        <location evidence="1 3">Nucleus</location>
    </subcellularLocation>
</comment>
<dbReference type="GO" id="GO:0003714">
    <property type="term" value="F:transcription corepressor activity"/>
    <property type="evidence" value="ECO:0007669"/>
    <property type="project" value="InterPro"/>
</dbReference>
<evidence type="ECO:0000256" key="3">
    <source>
        <dbReference type="PROSITE-ProRule" id="PRU00810"/>
    </source>
</evidence>
<keyword evidence="2 3" id="KW-0539">Nucleus</keyword>
<dbReference type="VEuPathDB" id="MicrosporidiaDB:AEWR_110130"/>
<feature type="compositionally biased region" description="Polar residues" evidence="4">
    <location>
        <begin position="24"/>
        <end position="36"/>
    </location>
</feature>
<dbReference type="InterPro" id="IPR039774">
    <property type="entry name" value="Sin3-like"/>
</dbReference>
<dbReference type="InterPro" id="IPR031693">
    <property type="entry name" value="Sin3_C"/>
</dbReference>
<dbReference type="EMBL" id="KC513626">
    <property type="protein sequence ID" value="AGE96603.1"/>
    <property type="molecule type" value="Genomic_DNA"/>
</dbReference>
<protein>
    <submittedName>
        <fullName evidence="6">Transcriptional regulator-like protein</fullName>
    </submittedName>
</protein>
<feature type="region of interest" description="Disordered" evidence="4">
    <location>
        <begin position="1"/>
        <end position="55"/>
    </location>
</feature>
<dbReference type="Pfam" id="PF16879">
    <property type="entry name" value="Sin3a_C"/>
    <property type="match status" value="1"/>
</dbReference>
<dbReference type="InterPro" id="IPR013194">
    <property type="entry name" value="HDAC_interact_dom"/>
</dbReference>
<organism evidence="6">
    <name type="scientific">Encephalitozoon cuniculi</name>
    <name type="common">Microsporidian parasite</name>
    <dbReference type="NCBI Taxonomy" id="6035"/>
    <lineage>
        <taxon>Eukaryota</taxon>
        <taxon>Fungi</taxon>
        <taxon>Fungi incertae sedis</taxon>
        <taxon>Microsporidia</taxon>
        <taxon>Unikaryonidae</taxon>
        <taxon>Encephalitozoon</taxon>
    </lineage>
</organism>
<name>M1K6C0_ENCCN</name>
<feature type="domain" description="Histone deacetylase interacting" evidence="5">
    <location>
        <begin position="420"/>
        <end position="517"/>
    </location>
</feature>
<feature type="region of interest" description="Disordered" evidence="4">
    <location>
        <begin position="183"/>
        <end position="226"/>
    </location>
</feature>
<evidence type="ECO:0000313" key="6">
    <source>
        <dbReference type="EMBL" id="AGE96603.1"/>
    </source>
</evidence>
<dbReference type="GO" id="GO:0005634">
    <property type="term" value="C:nucleus"/>
    <property type="evidence" value="ECO:0007669"/>
    <property type="project" value="UniProtKB-SubCell"/>
</dbReference>
<dbReference type="Pfam" id="PF08295">
    <property type="entry name" value="Sin3_corepress"/>
    <property type="match status" value="1"/>
</dbReference>
<dbReference type="AlphaFoldDB" id="M1K6C0"/>
<reference evidence="6" key="1">
    <citation type="journal article" date="2013" name="Eukaryot. Cell">
        <title>Extremely Reduced Levels of Heterozygosity in the Vertebrate Pathogen Encephalitozoon cuniculi.</title>
        <authorList>
            <person name="Selman M."/>
            <person name="Sak B."/>
            <person name="Kvac M."/>
            <person name="Farinelli L."/>
            <person name="Weiss L.M."/>
            <person name="Corradi N."/>
        </authorList>
    </citation>
    <scope>NUCLEOTIDE SEQUENCE</scope>
</reference>
<accession>M1K6C0</accession>
<dbReference type="VEuPathDB" id="MicrosporidiaDB:M970_110130"/>
<proteinExistence type="predicted"/>
<dbReference type="Gene3D" id="1.20.1160.11">
    <property type="entry name" value="Paired amphipathic helix"/>
    <property type="match status" value="3"/>
</dbReference>
<gene>
    <name evidence="6" type="ORF">ECU11_0190</name>
</gene>
<dbReference type="VEuPathDB" id="MicrosporidiaDB:ECU11_0190"/>
<evidence type="ECO:0000256" key="1">
    <source>
        <dbReference type="ARBA" id="ARBA00004123"/>
    </source>
</evidence>
<dbReference type="Pfam" id="PF02671">
    <property type="entry name" value="PAH"/>
    <property type="match status" value="3"/>
</dbReference>
<dbReference type="PROSITE" id="PS51477">
    <property type="entry name" value="PAH"/>
    <property type="match status" value="2"/>
</dbReference>
<dbReference type="InterPro" id="IPR003822">
    <property type="entry name" value="PAH"/>
</dbReference>
<sequence length="891" mass="102892">MDGKLKQISRKKHPSMARDHDKNLGSQESEPWQDTGSIRKKSYSEESMSRYGGPMDMRNGARGYYSDVSQMPSSMAGKNRDSTIDHGFHSRGMARSPPPRIPHEDADLSDAMMFLNKIKEEYMNDMVTYDNFLETMRDFKFGKIDAEEVCRAVRVLFRDKPHLIETFNDYLPSHLKFYGSLPQGSGSRLHDRPPQAVGSSPQYRGGLCGHGGRTSHPQAEVSGPSHMNPQRGIHQGYINQPLIMHSSVKVSGQNGKRMPYDQRRSEEFERMKARQAQDFIQRVKKRYSHNPSVYRSFVELLQSHQVKSGLFEKMKAEVNSLLWESPDLCEDFERNFVPIRKHMPSDEKSILQRIKELLKSKNLLDDFLKCINYFNQKFINEKDLLELVTPLLRSEELIRGFKAFINYKEPLRETPKSLEKYRKEGSYRILPEEIKEGKQDPIAKEVLNFTCVGCPTFESEDSNYVFLKRNVHEEALFRIEDERSEADLAIERIQHLINALEQIIDLNKDSEISMKDIKMSPGIIKEILKSIYDKSAPEILEGILMKPHIAIPIVIKRLYMVNKKVRLCMRERRKIWREVMERNYHKALDVMGPSYKSSEKSIFTTKNIVETGERGIRVSIDDQKVMADVMDLCKTYIRVNQADGKKTLVSNMNSVLESIFEKLGANEFTIVSDFPLLCIFRFIIIVYERLLEIKGLNLDGLSADDSSSKDESASRYAKVKNLCLEFVKKNIDGYTFEDRIRELTECKGFKLYNIKKMISKIEKQVIALTESKQSLDSLYGVHKFDSGEGLYCFRKIKNAIEIGMMEPGRNEEWDSYVEKFKALTPCEDVKPDAPFLPRTCKKPPITGRLRQNLKIRLSPGTYKIKYIAKSESLYMNSAASSKRKQLPTKSH</sequence>
<evidence type="ECO:0000256" key="2">
    <source>
        <dbReference type="ARBA" id="ARBA00023242"/>
    </source>
</evidence>
<evidence type="ECO:0000256" key="4">
    <source>
        <dbReference type="SAM" id="MobiDB-lite"/>
    </source>
</evidence>
<dbReference type="VEuPathDB" id="MicrosporidiaDB:AEWQ_110130"/>
<dbReference type="SUPFAM" id="SSF47762">
    <property type="entry name" value="PAH2 domain"/>
    <property type="match status" value="3"/>
</dbReference>
<dbReference type="SMART" id="SM00761">
    <property type="entry name" value="HDAC_interact"/>
    <property type="match status" value="1"/>
</dbReference>